<keyword evidence="1" id="KW-0812">Transmembrane</keyword>
<reference evidence="2 3" key="1">
    <citation type="journal article" date="2019" name="Nat. Ecol. Evol.">
        <title>Megaphylogeny resolves global patterns of mushroom evolution.</title>
        <authorList>
            <person name="Varga T."/>
            <person name="Krizsan K."/>
            <person name="Foldi C."/>
            <person name="Dima B."/>
            <person name="Sanchez-Garcia M."/>
            <person name="Sanchez-Ramirez S."/>
            <person name="Szollosi G.J."/>
            <person name="Szarkandi J.G."/>
            <person name="Papp V."/>
            <person name="Albert L."/>
            <person name="Andreopoulos W."/>
            <person name="Angelini C."/>
            <person name="Antonin V."/>
            <person name="Barry K.W."/>
            <person name="Bougher N.L."/>
            <person name="Buchanan P."/>
            <person name="Buyck B."/>
            <person name="Bense V."/>
            <person name="Catcheside P."/>
            <person name="Chovatia M."/>
            <person name="Cooper J."/>
            <person name="Damon W."/>
            <person name="Desjardin D."/>
            <person name="Finy P."/>
            <person name="Geml J."/>
            <person name="Haridas S."/>
            <person name="Hughes K."/>
            <person name="Justo A."/>
            <person name="Karasinski D."/>
            <person name="Kautmanova I."/>
            <person name="Kiss B."/>
            <person name="Kocsube S."/>
            <person name="Kotiranta H."/>
            <person name="LaButti K.M."/>
            <person name="Lechner B.E."/>
            <person name="Liimatainen K."/>
            <person name="Lipzen A."/>
            <person name="Lukacs Z."/>
            <person name="Mihaltcheva S."/>
            <person name="Morgado L.N."/>
            <person name="Niskanen T."/>
            <person name="Noordeloos M.E."/>
            <person name="Ohm R.A."/>
            <person name="Ortiz-Santana B."/>
            <person name="Ovrebo C."/>
            <person name="Racz N."/>
            <person name="Riley R."/>
            <person name="Savchenko A."/>
            <person name="Shiryaev A."/>
            <person name="Soop K."/>
            <person name="Spirin V."/>
            <person name="Szebenyi C."/>
            <person name="Tomsovsky M."/>
            <person name="Tulloss R.E."/>
            <person name="Uehling J."/>
            <person name="Grigoriev I.V."/>
            <person name="Vagvolgyi C."/>
            <person name="Papp T."/>
            <person name="Martin F.M."/>
            <person name="Miettinen O."/>
            <person name="Hibbett D.S."/>
            <person name="Nagy L.G."/>
        </authorList>
    </citation>
    <scope>NUCLEOTIDE SEQUENCE [LARGE SCALE GENOMIC DNA]</scope>
    <source>
        <strain evidence="2 3">CBS 962.96</strain>
    </source>
</reference>
<keyword evidence="1" id="KW-0472">Membrane</keyword>
<gene>
    <name evidence="2" type="ORF">K435DRAFT_802259</name>
</gene>
<keyword evidence="1" id="KW-1133">Transmembrane helix</keyword>
<evidence type="ECO:0000256" key="1">
    <source>
        <dbReference type="SAM" id="Phobius"/>
    </source>
</evidence>
<protein>
    <submittedName>
        <fullName evidence="2">Uncharacterized protein</fullName>
    </submittedName>
</protein>
<dbReference type="OrthoDB" id="3012748at2759"/>
<dbReference type="AlphaFoldDB" id="A0A4S8LM73"/>
<name>A0A4S8LM73_DENBC</name>
<proteinExistence type="predicted"/>
<dbReference type="EMBL" id="ML179345">
    <property type="protein sequence ID" value="THU90140.1"/>
    <property type="molecule type" value="Genomic_DNA"/>
</dbReference>
<dbReference type="Proteomes" id="UP000297245">
    <property type="component" value="Unassembled WGS sequence"/>
</dbReference>
<sequence length="183" mass="20927">MPVAGIAMYSIIKDKYDVSVYDSAGICPSYLNGIESVIRLFIYLVVLEALIFILTVYKAAEHWWLRGFSASSLVETFFKDGLLYNIIVLLTSTVNIALRSTTESIFMADTLLAFQMVIHSVLTSRMLLHLRRAALGDVDLSRVLESIRHLARVKERTRILDYRLWTKFSRGLVTDFKERKVSL</sequence>
<evidence type="ECO:0000313" key="3">
    <source>
        <dbReference type="Proteomes" id="UP000297245"/>
    </source>
</evidence>
<organism evidence="2 3">
    <name type="scientific">Dendrothele bispora (strain CBS 962.96)</name>
    <dbReference type="NCBI Taxonomy" id="1314807"/>
    <lineage>
        <taxon>Eukaryota</taxon>
        <taxon>Fungi</taxon>
        <taxon>Dikarya</taxon>
        <taxon>Basidiomycota</taxon>
        <taxon>Agaricomycotina</taxon>
        <taxon>Agaricomycetes</taxon>
        <taxon>Agaricomycetidae</taxon>
        <taxon>Agaricales</taxon>
        <taxon>Agaricales incertae sedis</taxon>
        <taxon>Dendrothele</taxon>
    </lineage>
</organism>
<keyword evidence="3" id="KW-1185">Reference proteome</keyword>
<accession>A0A4S8LM73</accession>
<feature type="transmembrane region" description="Helical" evidence="1">
    <location>
        <begin position="40"/>
        <end position="60"/>
    </location>
</feature>
<feature type="transmembrane region" description="Helical" evidence="1">
    <location>
        <begin position="81"/>
        <end position="98"/>
    </location>
</feature>
<evidence type="ECO:0000313" key="2">
    <source>
        <dbReference type="EMBL" id="THU90140.1"/>
    </source>
</evidence>